<evidence type="ECO:0000313" key="3">
    <source>
        <dbReference type="EMBL" id="AOW30484.1"/>
    </source>
</evidence>
<reference evidence="3 4" key="2">
    <citation type="journal article" date="2007" name="Genome Biol.">
        <title>Assembly of the Candida albicans genome into sixteen supercontigs aligned on the eight chromosomes.</title>
        <authorList>
            <person name="van het Hoog M."/>
            <person name="Rast T.J."/>
            <person name="Martchenko M."/>
            <person name="Grindle S."/>
            <person name="Dignard D."/>
            <person name="Hogues H."/>
            <person name="Cuomo C."/>
            <person name="Berriman M."/>
            <person name="Scherer S."/>
            <person name="Magee B.B."/>
            <person name="Whiteway M."/>
            <person name="Chibana H."/>
            <person name="Nantel A."/>
            <person name="Magee P.T."/>
        </authorList>
    </citation>
    <scope>GENOME REANNOTATION</scope>
    <source>
        <strain evidence="4">SC5314 / ATCC MYA-2876</strain>
    </source>
</reference>
<name>A0A1D8PQS8_CANAL</name>
<dbReference type="CGD" id="CAL0000176180">
    <property type="gene designation" value="orf19.6897"/>
</dbReference>
<evidence type="ECO:0000313" key="2">
    <source>
        <dbReference type="CGD" id="CAL0000176180"/>
    </source>
</evidence>
<sequence>MVVSYSVLMRLIKLCKKIVVKENRFSKNPSARKLSKNLLRQIILYGKNYFRTLRKLHKLISVSLTNLLCIFGLGYTTLNSVSVSRDFSHTKSCTIPPQILLSPHSREYLRQRKRRYYHYYHTHFPSPARPSLTLPSLIRDLTLTQL</sequence>
<keyword evidence="1" id="KW-0472">Membrane</keyword>
<evidence type="ECO:0000256" key="1">
    <source>
        <dbReference type="SAM" id="Phobius"/>
    </source>
</evidence>
<keyword evidence="1" id="KW-0812">Transmembrane</keyword>
<dbReference type="AlphaFoldDB" id="A0A1D8PQS8"/>
<keyword evidence="1" id="KW-1133">Transmembrane helix</keyword>
<organism evidence="3 4">
    <name type="scientific">Candida albicans (strain SC5314 / ATCC MYA-2876)</name>
    <name type="common">Yeast</name>
    <dbReference type="NCBI Taxonomy" id="237561"/>
    <lineage>
        <taxon>Eukaryota</taxon>
        <taxon>Fungi</taxon>
        <taxon>Dikarya</taxon>
        <taxon>Ascomycota</taxon>
        <taxon>Saccharomycotina</taxon>
        <taxon>Pichiomycetes</taxon>
        <taxon>Debaryomycetaceae</taxon>
        <taxon>Candida/Lodderomyces clade</taxon>
        <taxon>Candida</taxon>
    </lineage>
</organism>
<dbReference type="InParanoid" id="A0A1D8PQS8"/>
<dbReference type="STRING" id="237561.A0A1D8PQS8"/>
<reference evidence="3 4" key="1">
    <citation type="journal article" date="2004" name="Proc. Natl. Acad. Sci. U.S.A.">
        <title>The diploid genome sequence of Candida albicans.</title>
        <authorList>
            <person name="Jones T."/>
            <person name="Federspiel N.A."/>
            <person name="Chibana H."/>
            <person name="Dungan J."/>
            <person name="Kalman S."/>
            <person name="Magee B.B."/>
            <person name="Newport G."/>
            <person name="Thorstenson Y.R."/>
            <person name="Agabian N."/>
            <person name="Magee P.T."/>
            <person name="Davis R.W."/>
            <person name="Scherer S."/>
        </authorList>
    </citation>
    <scope>NUCLEOTIDE SEQUENCE [LARGE SCALE GENOMIC DNA]</scope>
    <source>
        <strain evidence="4">SC5314 / ATCC MYA-2876</strain>
    </source>
</reference>
<dbReference type="GeneID" id="3645912"/>
<dbReference type="VEuPathDB" id="FungiDB:C7_01130C_A"/>
<dbReference type="Proteomes" id="UP000000559">
    <property type="component" value="Chromosome 7"/>
</dbReference>
<reference evidence="3 4" key="3">
    <citation type="journal article" date="2013" name="Genome Biol.">
        <title>Assembly of a phased diploid Candida albicans genome facilitates allele-specific measurements and provides a simple model for repeat and indel structure.</title>
        <authorList>
            <person name="Muzzey D."/>
            <person name="Schwartz K."/>
            <person name="Weissman J.S."/>
            <person name="Sherlock G."/>
        </authorList>
    </citation>
    <scope>NUCLEOTIDE SEQUENCE [LARGE SCALE GENOMIC DNA]</scope>
    <source>
        <strain evidence="4">SC5314 / ATCC MYA-2876</strain>
    </source>
</reference>
<feature type="transmembrane region" description="Helical" evidence="1">
    <location>
        <begin position="59"/>
        <end position="78"/>
    </location>
</feature>
<keyword evidence="4" id="KW-1185">Reference proteome</keyword>
<proteinExistence type="predicted"/>
<evidence type="ECO:0000313" key="4">
    <source>
        <dbReference type="Proteomes" id="UP000000559"/>
    </source>
</evidence>
<accession>A0A1D8PQS8</accession>
<protein>
    <submittedName>
        <fullName evidence="3">Uncharacterized protein</fullName>
    </submittedName>
</protein>
<dbReference type="KEGG" id="cal:CAALFM_C701130CA"/>
<dbReference type="RefSeq" id="XP_712469.2">
    <property type="nucleotide sequence ID" value="XM_707376.2"/>
</dbReference>
<dbReference type="EMBL" id="CP017629">
    <property type="protein sequence ID" value="AOW30484.1"/>
    <property type="molecule type" value="Genomic_DNA"/>
</dbReference>
<gene>
    <name evidence="3" type="ordered locus">CAALFM_C701130CA</name>
    <name evidence="2" type="ordered locus">orf19.6897</name>
</gene>
<dbReference type="SMR" id="A0A1D8PQS8"/>